<dbReference type="InterPro" id="IPR002935">
    <property type="entry name" value="SAM_O-MeTrfase"/>
</dbReference>
<dbReference type="InterPro" id="IPR029063">
    <property type="entry name" value="SAM-dependent_MTases_sf"/>
</dbReference>
<evidence type="ECO:0000256" key="1">
    <source>
        <dbReference type="ARBA" id="ARBA00022603"/>
    </source>
</evidence>
<dbReference type="GO" id="GO:0032259">
    <property type="term" value="P:methylation"/>
    <property type="evidence" value="ECO:0007669"/>
    <property type="project" value="UniProtKB-KW"/>
</dbReference>
<keyword evidence="2 4" id="KW-0808">Transferase</keyword>
<dbReference type="RefSeq" id="WP_236401935.1">
    <property type="nucleotide sequence ID" value="NZ_JAKJHZ010000007.1"/>
</dbReference>
<sequence length="263" mass="27934">MTPVGIAGALLDSVVRRLDAGEEVGEDLMGDLSRARDLVRGLDDYVARSTTAPTADLVELERRTRHEPWTDSPGPLEQEMLSGAVEGAFLRMLVAATGAVDVLEIGMFTGYSALAMAQALPDGGRVVACEIDDRAAEIARSAFAQARGGDRVDVRVGPAATTLRDLASNGDRFDLVFLDADKPGYDGYVRDLLDLDLLAEDGLLCIDNTLMQGEPWAAGPGGASANGVAITTFNLALAADERVEQVLVPLRDGVTLARRVRRP</sequence>
<organism evidence="4 5">
    <name type="scientific">Nocardioides potassii</name>
    <dbReference type="NCBI Taxonomy" id="2911371"/>
    <lineage>
        <taxon>Bacteria</taxon>
        <taxon>Bacillati</taxon>
        <taxon>Actinomycetota</taxon>
        <taxon>Actinomycetes</taxon>
        <taxon>Propionibacteriales</taxon>
        <taxon>Nocardioidaceae</taxon>
        <taxon>Nocardioides</taxon>
    </lineage>
</organism>
<dbReference type="Proteomes" id="UP001201161">
    <property type="component" value="Unassembled WGS sequence"/>
</dbReference>
<evidence type="ECO:0000256" key="2">
    <source>
        <dbReference type="ARBA" id="ARBA00022679"/>
    </source>
</evidence>
<evidence type="ECO:0000313" key="4">
    <source>
        <dbReference type="EMBL" id="MCF6378184.1"/>
    </source>
</evidence>
<name>A0ABS9HD95_9ACTN</name>
<dbReference type="GO" id="GO:0008168">
    <property type="term" value="F:methyltransferase activity"/>
    <property type="evidence" value="ECO:0007669"/>
    <property type="project" value="UniProtKB-KW"/>
</dbReference>
<protein>
    <submittedName>
        <fullName evidence="4">Class I SAM-dependent methyltransferase</fullName>
        <ecNumber evidence="4">2.1.1.-</ecNumber>
    </submittedName>
</protein>
<accession>A0ABS9HD95</accession>
<dbReference type="Pfam" id="PF01596">
    <property type="entry name" value="Methyltransf_3"/>
    <property type="match status" value="1"/>
</dbReference>
<dbReference type="Gene3D" id="3.40.50.150">
    <property type="entry name" value="Vaccinia Virus protein VP39"/>
    <property type="match status" value="1"/>
</dbReference>
<dbReference type="PROSITE" id="PS51682">
    <property type="entry name" value="SAM_OMT_I"/>
    <property type="match status" value="1"/>
</dbReference>
<comment type="caution">
    <text evidence="4">The sequence shown here is derived from an EMBL/GenBank/DDBJ whole genome shotgun (WGS) entry which is preliminary data.</text>
</comment>
<keyword evidence="3" id="KW-0949">S-adenosyl-L-methionine</keyword>
<gene>
    <name evidence="4" type="ORF">L2K70_11280</name>
</gene>
<keyword evidence="1 4" id="KW-0489">Methyltransferase</keyword>
<dbReference type="EC" id="2.1.1.-" evidence="4"/>
<dbReference type="SUPFAM" id="SSF53335">
    <property type="entry name" value="S-adenosyl-L-methionine-dependent methyltransferases"/>
    <property type="match status" value="1"/>
</dbReference>
<dbReference type="InterPro" id="IPR050362">
    <property type="entry name" value="Cation-dep_OMT"/>
</dbReference>
<keyword evidence="5" id="KW-1185">Reference proteome</keyword>
<dbReference type="CDD" id="cd02440">
    <property type="entry name" value="AdoMet_MTases"/>
    <property type="match status" value="1"/>
</dbReference>
<reference evidence="4 5" key="1">
    <citation type="submission" date="2022-01" db="EMBL/GenBank/DDBJ databases">
        <title>Nocardioides sp. nov., an actinomycete isolated from mining soil.</title>
        <authorList>
            <person name="Liu L."/>
        </authorList>
    </citation>
    <scope>NUCLEOTIDE SEQUENCE [LARGE SCALE GENOMIC DNA]</scope>
    <source>
        <strain evidence="4 5">KLBMP 9356</strain>
    </source>
</reference>
<evidence type="ECO:0000313" key="5">
    <source>
        <dbReference type="Proteomes" id="UP001201161"/>
    </source>
</evidence>
<dbReference type="PANTHER" id="PTHR10509:SF14">
    <property type="entry name" value="CAFFEOYL-COA O-METHYLTRANSFERASE 3-RELATED"/>
    <property type="match status" value="1"/>
</dbReference>
<proteinExistence type="predicted"/>
<dbReference type="PANTHER" id="PTHR10509">
    <property type="entry name" value="O-METHYLTRANSFERASE-RELATED"/>
    <property type="match status" value="1"/>
</dbReference>
<dbReference type="EMBL" id="JAKJHZ010000007">
    <property type="protein sequence ID" value="MCF6378184.1"/>
    <property type="molecule type" value="Genomic_DNA"/>
</dbReference>
<evidence type="ECO:0000256" key="3">
    <source>
        <dbReference type="ARBA" id="ARBA00022691"/>
    </source>
</evidence>